<keyword evidence="2" id="KW-1185">Reference proteome</keyword>
<dbReference type="Proteomes" id="UP000814033">
    <property type="component" value="Unassembled WGS sequence"/>
</dbReference>
<reference evidence="1" key="1">
    <citation type="submission" date="2021-02" db="EMBL/GenBank/DDBJ databases">
        <authorList>
            <consortium name="DOE Joint Genome Institute"/>
            <person name="Ahrendt S."/>
            <person name="Looney B.P."/>
            <person name="Miyauchi S."/>
            <person name="Morin E."/>
            <person name="Drula E."/>
            <person name="Courty P.E."/>
            <person name="Chicoki N."/>
            <person name="Fauchery L."/>
            <person name="Kohler A."/>
            <person name="Kuo A."/>
            <person name="Labutti K."/>
            <person name="Pangilinan J."/>
            <person name="Lipzen A."/>
            <person name="Riley R."/>
            <person name="Andreopoulos W."/>
            <person name="He G."/>
            <person name="Johnson J."/>
            <person name="Barry K.W."/>
            <person name="Grigoriev I.V."/>
            <person name="Nagy L."/>
            <person name="Hibbett D."/>
            <person name="Henrissat B."/>
            <person name="Matheny P.B."/>
            <person name="Labbe J."/>
            <person name="Martin F."/>
        </authorList>
    </citation>
    <scope>NUCLEOTIDE SEQUENCE</scope>
    <source>
        <strain evidence="1">FP105234-sp</strain>
    </source>
</reference>
<sequence>MISLCIFPGKIDGVKGIAPLCGYGRAREAAGHLMSRLACRRRVSMTEGPLKVRWRPRRAHKDAEDGTDAKDG</sequence>
<evidence type="ECO:0000313" key="2">
    <source>
        <dbReference type="Proteomes" id="UP000814033"/>
    </source>
</evidence>
<accession>A0ACB8RIZ1</accession>
<dbReference type="EMBL" id="MU276000">
    <property type="protein sequence ID" value="KAI0043900.1"/>
    <property type="molecule type" value="Genomic_DNA"/>
</dbReference>
<name>A0ACB8RIZ1_9AGAM</name>
<reference evidence="1" key="2">
    <citation type="journal article" date="2022" name="New Phytol.">
        <title>Evolutionary transition to the ectomycorrhizal habit in the genomes of a hyperdiverse lineage of mushroom-forming fungi.</title>
        <authorList>
            <person name="Looney B."/>
            <person name="Miyauchi S."/>
            <person name="Morin E."/>
            <person name="Drula E."/>
            <person name="Courty P.E."/>
            <person name="Kohler A."/>
            <person name="Kuo A."/>
            <person name="LaButti K."/>
            <person name="Pangilinan J."/>
            <person name="Lipzen A."/>
            <person name="Riley R."/>
            <person name="Andreopoulos W."/>
            <person name="He G."/>
            <person name="Johnson J."/>
            <person name="Nolan M."/>
            <person name="Tritt A."/>
            <person name="Barry K.W."/>
            <person name="Grigoriev I.V."/>
            <person name="Nagy L.G."/>
            <person name="Hibbett D."/>
            <person name="Henrissat B."/>
            <person name="Matheny P.B."/>
            <person name="Labbe J."/>
            <person name="Martin F.M."/>
        </authorList>
    </citation>
    <scope>NUCLEOTIDE SEQUENCE</scope>
    <source>
        <strain evidence="1">FP105234-sp</strain>
    </source>
</reference>
<comment type="caution">
    <text evidence="1">The sequence shown here is derived from an EMBL/GenBank/DDBJ whole genome shotgun (WGS) entry which is preliminary data.</text>
</comment>
<proteinExistence type="predicted"/>
<organism evidence="1 2">
    <name type="scientific">Auriscalpium vulgare</name>
    <dbReference type="NCBI Taxonomy" id="40419"/>
    <lineage>
        <taxon>Eukaryota</taxon>
        <taxon>Fungi</taxon>
        <taxon>Dikarya</taxon>
        <taxon>Basidiomycota</taxon>
        <taxon>Agaricomycotina</taxon>
        <taxon>Agaricomycetes</taxon>
        <taxon>Russulales</taxon>
        <taxon>Auriscalpiaceae</taxon>
        <taxon>Auriscalpium</taxon>
    </lineage>
</organism>
<gene>
    <name evidence="1" type="ORF">FA95DRAFT_1562799</name>
</gene>
<evidence type="ECO:0000313" key="1">
    <source>
        <dbReference type="EMBL" id="KAI0043900.1"/>
    </source>
</evidence>
<protein>
    <submittedName>
        <fullName evidence="1">Uncharacterized protein</fullName>
    </submittedName>
</protein>